<dbReference type="AlphaFoldDB" id="A0AAV8XXX7"/>
<keyword evidence="1" id="KW-0732">Signal</keyword>
<evidence type="ECO:0000256" key="1">
    <source>
        <dbReference type="SAM" id="SignalP"/>
    </source>
</evidence>
<evidence type="ECO:0000313" key="2">
    <source>
        <dbReference type="EMBL" id="KAJ8942618.1"/>
    </source>
</evidence>
<protein>
    <submittedName>
        <fullName evidence="2">Uncharacterized protein</fullName>
    </submittedName>
</protein>
<evidence type="ECO:0000313" key="3">
    <source>
        <dbReference type="Proteomes" id="UP001162162"/>
    </source>
</evidence>
<comment type="caution">
    <text evidence="2">The sequence shown here is derived from an EMBL/GenBank/DDBJ whole genome shotgun (WGS) entry which is preliminary data.</text>
</comment>
<organism evidence="2 3">
    <name type="scientific">Aromia moschata</name>
    <dbReference type="NCBI Taxonomy" id="1265417"/>
    <lineage>
        <taxon>Eukaryota</taxon>
        <taxon>Metazoa</taxon>
        <taxon>Ecdysozoa</taxon>
        <taxon>Arthropoda</taxon>
        <taxon>Hexapoda</taxon>
        <taxon>Insecta</taxon>
        <taxon>Pterygota</taxon>
        <taxon>Neoptera</taxon>
        <taxon>Endopterygota</taxon>
        <taxon>Coleoptera</taxon>
        <taxon>Polyphaga</taxon>
        <taxon>Cucujiformia</taxon>
        <taxon>Chrysomeloidea</taxon>
        <taxon>Cerambycidae</taxon>
        <taxon>Cerambycinae</taxon>
        <taxon>Callichromatini</taxon>
        <taxon>Aromia</taxon>
    </lineage>
</organism>
<reference evidence="2" key="1">
    <citation type="journal article" date="2023" name="Insect Mol. Biol.">
        <title>Genome sequencing provides insights into the evolution of gene families encoding plant cell wall-degrading enzymes in longhorned beetles.</title>
        <authorList>
            <person name="Shin N.R."/>
            <person name="Okamura Y."/>
            <person name="Kirsch R."/>
            <person name="Pauchet Y."/>
        </authorList>
    </citation>
    <scope>NUCLEOTIDE SEQUENCE</scope>
    <source>
        <strain evidence="2">AMC_N1</strain>
    </source>
</reference>
<dbReference type="EMBL" id="JAPWTK010000318">
    <property type="protein sequence ID" value="KAJ8942618.1"/>
    <property type="molecule type" value="Genomic_DNA"/>
</dbReference>
<name>A0AAV8XXX7_9CUCU</name>
<proteinExistence type="predicted"/>
<gene>
    <name evidence="2" type="ORF">NQ318_013330</name>
</gene>
<feature type="signal peptide" evidence="1">
    <location>
        <begin position="1"/>
        <end position="19"/>
    </location>
</feature>
<keyword evidence="3" id="KW-1185">Reference proteome</keyword>
<sequence length="181" mass="20116">MTNWLRLILFATVVGFAKAHHFIQVVILAGLGLAGLWMLHTLAQDYSNIQSNQASGLSIGGDTRIFKRSTFDASHGQIRWEAVLSRDPASCARSFLCQLAATEENSLTKEGEVDDGDNQCVHDKDLPPLATAERDSWAGKQLQEALKNGKKVDHPSGCMKIYKYCPYNSRMMMALLRLFGR</sequence>
<accession>A0AAV8XXX7</accession>
<feature type="chain" id="PRO_5043653455" evidence="1">
    <location>
        <begin position="20"/>
        <end position="181"/>
    </location>
</feature>
<dbReference type="Proteomes" id="UP001162162">
    <property type="component" value="Unassembled WGS sequence"/>
</dbReference>